<proteinExistence type="predicted"/>
<evidence type="ECO:0000313" key="4">
    <source>
        <dbReference type="Proteomes" id="UP000324241"/>
    </source>
</evidence>
<dbReference type="RefSeq" id="XP_033429561.1">
    <property type="nucleotide sequence ID" value="XM_033567566.1"/>
</dbReference>
<sequence length="716" mass="81868">MKFPTSQLQQIHLGVSPHGYEPVTSYEGDASIYSKEHETVQATLLRFCPAHIYYKGSNEASCPRPILVTIQHLQQLERFHGALTAAISDIVERWWTDVDARFPERMPLEREEEDLLRWLQSQRSHNGVPYRDRLGSWRPDFMVEDRPKNEFGRSVEAFRLTEINARFCFNGFMHQAYGQEALSDLGVGRNGIIHATDSSKILGGLLSLFQPDRPLHLLKGDEPGIDIHMFVEFVHRHVGIKPRLITPDDLRLVPDAEIPGKYKLCCLVDHPQNTPAIDESSVLVTSEGEAVEEIHQVGLELHQRELFALSTEMRRQISLRCFNDMRTVLLVHDKRMLGIIQQEIPTLVARDVLSPEQGEALKRGIAHTIIPGSSELNELVQMSKDYPERKNEYLLKPIRGGKGAGIVFGDEISPSKWLSILEDLRNPQLVPGTPSFVIQRRIWPRLYDVVLKSSGEQDSQQPSHVRDVHDRLTRHGILKISLGFPDDKSQYLEHLIVSLHKYHDHGLPITHSASRGWFWDVRPSDTTFQTENHQARSETMQEFPWHTDCSYEHAPPQFFALHVLHPDRYGGGTLSVMKVEQLSDFLSPATKATLLEPEFRITIPPEFVKLTDRRHIVGSLLAVDAQDQSVKVRFREEIVTPLSNRATMALNELKDALRTLEASARSTIHLTAAELPERSIVLLDNHRWLHARNGIKDPLRHLRRVRWNAIPFPTRV</sequence>
<keyword evidence="1" id="KW-0560">Oxidoreductase</keyword>
<reference evidence="3 4" key="1">
    <citation type="submission" date="2019-08" db="EMBL/GenBank/DDBJ databases">
        <title>The genome sequence of a newly discovered highly antifungal drug resistant Aspergillus species, Aspergillus tanneri NIH 1004.</title>
        <authorList>
            <person name="Mounaud S."/>
            <person name="Singh I."/>
            <person name="Joardar V."/>
            <person name="Pakala S."/>
            <person name="Pakala S."/>
            <person name="Venepally P."/>
            <person name="Chung J.K."/>
            <person name="Losada L."/>
            <person name="Nierman W.C."/>
        </authorList>
    </citation>
    <scope>NUCLEOTIDE SEQUENCE [LARGE SCALE GENOMIC DNA]</scope>
    <source>
        <strain evidence="3 4">NIH1004</strain>
    </source>
</reference>
<feature type="domain" description="TauD/TfdA-like" evidence="2">
    <location>
        <begin position="520"/>
        <end position="705"/>
    </location>
</feature>
<evidence type="ECO:0000256" key="1">
    <source>
        <dbReference type="ARBA" id="ARBA00023002"/>
    </source>
</evidence>
<dbReference type="Pfam" id="PF02668">
    <property type="entry name" value="TauD"/>
    <property type="match status" value="1"/>
</dbReference>
<dbReference type="InterPro" id="IPR003819">
    <property type="entry name" value="TauD/TfdA-like"/>
</dbReference>
<dbReference type="SUPFAM" id="SSF51197">
    <property type="entry name" value="Clavaminate synthase-like"/>
    <property type="match status" value="1"/>
</dbReference>
<dbReference type="GO" id="GO:0016491">
    <property type="term" value="F:oxidoreductase activity"/>
    <property type="evidence" value="ECO:0007669"/>
    <property type="project" value="UniProtKB-KW"/>
</dbReference>
<dbReference type="SUPFAM" id="SSF56059">
    <property type="entry name" value="Glutathione synthetase ATP-binding domain-like"/>
    <property type="match status" value="1"/>
</dbReference>
<dbReference type="Proteomes" id="UP000324241">
    <property type="component" value="Unassembled WGS sequence"/>
</dbReference>
<dbReference type="EMBL" id="QUQM01000001">
    <property type="protein sequence ID" value="KAA8650200.1"/>
    <property type="molecule type" value="Genomic_DNA"/>
</dbReference>
<evidence type="ECO:0000313" key="3">
    <source>
        <dbReference type="EMBL" id="KAA8650200.1"/>
    </source>
</evidence>
<dbReference type="OrthoDB" id="2117718at2759"/>
<dbReference type="GeneID" id="54325583"/>
<accession>A0A5M9MXW0</accession>
<dbReference type="VEuPathDB" id="FungiDB:EYZ11_003924"/>
<organism evidence="3 4">
    <name type="scientific">Aspergillus tanneri</name>
    <dbReference type="NCBI Taxonomy" id="1220188"/>
    <lineage>
        <taxon>Eukaryota</taxon>
        <taxon>Fungi</taxon>
        <taxon>Dikarya</taxon>
        <taxon>Ascomycota</taxon>
        <taxon>Pezizomycotina</taxon>
        <taxon>Eurotiomycetes</taxon>
        <taxon>Eurotiomycetidae</taxon>
        <taxon>Eurotiales</taxon>
        <taxon>Aspergillaceae</taxon>
        <taxon>Aspergillus</taxon>
        <taxon>Aspergillus subgen. Circumdati</taxon>
    </lineage>
</organism>
<gene>
    <name evidence="3" type="ORF">ATNIH1004_002881</name>
</gene>
<dbReference type="AlphaFoldDB" id="A0A5M9MXW0"/>
<name>A0A5M9MXW0_9EURO</name>
<dbReference type="InterPro" id="IPR042098">
    <property type="entry name" value="TauD-like_sf"/>
</dbReference>
<evidence type="ECO:0000259" key="2">
    <source>
        <dbReference type="Pfam" id="PF02668"/>
    </source>
</evidence>
<protein>
    <recommendedName>
        <fullName evidence="2">TauD/TfdA-like domain-containing protein</fullName>
    </recommendedName>
</protein>
<dbReference type="Gene3D" id="3.60.130.10">
    <property type="entry name" value="Clavaminate synthase-like"/>
    <property type="match status" value="1"/>
</dbReference>
<comment type="caution">
    <text evidence="3">The sequence shown here is derived from an EMBL/GenBank/DDBJ whole genome shotgun (WGS) entry which is preliminary data.</text>
</comment>